<sequence>MQAPGSSQSRSMLVTSRLNGQSSHGRSGSGPNERIGKTAD</sequence>
<dbReference type="Proteomes" id="UP000006230">
    <property type="component" value="Unassembled WGS sequence"/>
</dbReference>
<feature type="compositionally biased region" description="Polar residues" evidence="1">
    <location>
        <begin position="1"/>
        <end position="30"/>
    </location>
</feature>
<accession>Q0FWG6</accession>
<evidence type="ECO:0000313" key="2">
    <source>
        <dbReference type="EMBL" id="EAU48586.1"/>
    </source>
</evidence>
<comment type="caution">
    <text evidence="2">The sequence shown here is derived from an EMBL/GenBank/DDBJ whole genome shotgun (WGS) entry which is preliminary data.</text>
</comment>
<evidence type="ECO:0000313" key="3">
    <source>
        <dbReference type="Proteomes" id="UP000006230"/>
    </source>
</evidence>
<proteinExistence type="predicted"/>
<dbReference type="HOGENOM" id="CLU_3293866_0_0_5"/>
<protein>
    <submittedName>
        <fullName evidence="2">Uncharacterized protein</fullName>
    </submittedName>
</protein>
<reference evidence="2 3" key="1">
    <citation type="journal article" date="2010" name="J. Bacteriol.">
        <title>Genome sequences of Pelagibaca bermudensis HTCC2601T and Maritimibacter alkaliphilus HTCC2654T, the type strains of two marine Roseobacter genera.</title>
        <authorList>
            <person name="Thrash J.C."/>
            <person name="Cho J.C."/>
            <person name="Ferriera S."/>
            <person name="Johnson J."/>
            <person name="Vergin K.L."/>
            <person name="Giovannoni S.J."/>
        </authorList>
    </citation>
    <scope>NUCLEOTIDE SEQUENCE [LARGE SCALE GENOMIC DNA]</scope>
    <source>
        <strain evidence="3">DSM 26914 / JCM 13377 / KCTC 12554 / HTCC2601</strain>
    </source>
</reference>
<organism evidence="2 3">
    <name type="scientific">Salipiger bermudensis (strain DSM 26914 / JCM 13377 / KCTC 12554 / HTCC2601)</name>
    <name type="common">Pelagibaca bermudensis</name>
    <dbReference type="NCBI Taxonomy" id="314265"/>
    <lineage>
        <taxon>Bacteria</taxon>
        <taxon>Pseudomonadati</taxon>
        <taxon>Pseudomonadota</taxon>
        <taxon>Alphaproteobacteria</taxon>
        <taxon>Rhodobacterales</taxon>
        <taxon>Roseobacteraceae</taxon>
        <taxon>Salipiger</taxon>
    </lineage>
</organism>
<dbReference type="EMBL" id="AATQ01000001">
    <property type="protein sequence ID" value="EAU48586.1"/>
    <property type="molecule type" value="Genomic_DNA"/>
</dbReference>
<gene>
    <name evidence="2" type="ORF">R2601_03398</name>
</gene>
<dbReference type="AlphaFoldDB" id="Q0FWG6"/>
<keyword evidence="3" id="KW-1185">Reference proteome</keyword>
<evidence type="ECO:0000256" key="1">
    <source>
        <dbReference type="SAM" id="MobiDB-lite"/>
    </source>
</evidence>
<feature type="region of interest" description="Disordered" evidence="1">
    <location>
        <begin position="1"/>
        <end position="40"/>
    </location>
</feature>
<name>Q0FWG6_SALBH</name>